<evidence type="ECO:0000256" key="2">
    <source>
        <dbReference type="ARBA" id="ARBA00022857"/>
    </source>
</evidence>
<reference evidence="5 6" key="1">
    <citation type="journal article" date="2016" name="Sci. Rep.">
        <title>Peltaster fructicola genome reveals evolution from an invasive phytopathogen to an ectophytic parasite.</title>
        <authorList>
            <person name="Xu C."/>
            <person name="Chen H."/>
            <person name="Gleason M.L."/>
            <person name="Xu J.R."/>
            <person name="Liu H."/>
            <person name="Zhang R."/>
            <person name="Sun G."/>
        </authorList>
    </citation>
    <scope>NUCLEOTIDE SEQUENCE [LARGE SCALE GENOMIC DNA]</scope>
    <source>
        <strain evidence="5 6">LNHT1506</strain>
    </source>
</reference>
<dbReference type="InterPro" id="IPR036291">
    <property type="entry name" value="NAD(P)-bd_dom_sf"/>
</dbReference>
<evidence type="ECO:0000256" key="1">
    <source>
        <dbReference type="ARBA" id="ARBA00006484"/>
    </source>
</evidence>
<proteinExistence type="inferred from homology"/>
<dbReference type="OrthoDB" id="5296at2759"/>
<protein>
    <submittedName>
        <fullName evidence="5">Uncharacterized protein</fullName>
    </submittedName>
</protein>
<dbReference type="PROSITE" id="PS00061">
    <property type="entry name" value="ADH_SHORT"/>
    <property type="match status" value="1"/>
</dbReference>
<evidence type="ECO:0000256" key="4">
    <source>
        <dbReference type="RuleBase" id="RU000363"/>
    </source>
</evidence>
<evidence type="ECO:0000313" key="5">
    <source>
        <dbReference type="EMBL" id="QIW94731.1"/>
    </source>
</evidence>
<dbReference type="GO" id="GO:0016616">
    <property type="term" value="F:oxidoreductase activity, acting on the CH-OH group of donors, NAD or NADP as acceptor"/>
    <property type="evidence" value="ECO:0007669"/>
    <property type="project" value="TreeGrafter"/>
</dbReference>
<organism evidence="5 6">
    <name type="scientific">Peltaster fructicola</name>
    <dbReference type="NCBI Taxonomy" id="286661"/>
    <lineage>
        <taxon>Eukaryota</taxon>
        <taxon>Fungi</taxon>
        <taxon>Dikarya</taxon>
        <taxon>Ascomycota</taxon>
        <taxon>Pezizomycotina</taxon>
        <taxon>Dothideomycetes</taxon>
        <taxon>Dothideomycetes incertae sedis</taxon>
        <taxon>Peltaster</taxon>
    </lineage>
</organism>
<keyword evidence="3" id="KW-0560">Oxidoreductase</keyword>
<evidence type="ECO:0000313" key="6">
    <source>
        <dbReference type="Proteomes" id="UP000503462"/>
    </source>
</evidence>
<dbReference type="Proteomes" id="UP000503462">
    <property type="component" value="Chromosome 1"/>
</dbReference>
<dbReference type="PANTHER" id="PTHR44229">
    <property type="entry name" value="15-HYDROXYPROSTAGLANDIN DEHYDROGENASE [NAD(+)]"/>
    <property type="match status" value="1"/>
</dbReference>
<dbReference type="Gene3D" id="3.40.50.720">
    <property type="entry name" value="NAD(P)-binding Rossmann-like Domain"/>
    <property type="match status" value="1"/>
</dbReference>
<dbReference type="PRINTS" id="PR00081">
    <property type="entry name" value="GDHRDH"/>
</dbReference>
<dbReference type="PRINTS" id="PR00080">
    <property type="entry name" value="SDRFAMILY"/>
</dbReference>
<dbReference type="InterPro" id="IPR020904">
    <property type="entry name" value="Sc_DH/Rdtase_CS"/>
</dbReference>
<dbReference type="SUPFAM" id="SSF51735">
    <property type="entry name" value="NAD(P)-binding Rossmann-fold domains"/>
    <property type="match status" value="1"/>
</dbReference>
<dbReference type="EMBL" id="CP051139">
    <property type="protein sequence ID" value="QIW94731.1"/>
    <property type="molecule type" value="Genomic_DNA"/>
</dbReference>
<evidence type="ECO:0000256" key="3">
    <source>
        <dbReference type="ARBA" id="ARBA00023002"/>
    </source>
</evidence>
<name>A0A6H0XJ39_9PEZI</name>
<dbReference type="Pfam" id="PF00106">
    <property type="entry name" value="adh_short"/>
    <property type="match status" value="1"/>
</dbReference>
<keyword evidence="2" id="KW-0521">NADP</keyword>
<dbReference type="InterPro" id="IPR002347">
    <property type="entry name" value="SDR_fam"/>
</dbReference>
<gene>
    <name evidence="5" type="ORF">AMS68_000249</name>
</gene>
<sequence>MSSFNIKGKTAIVTGAGSGINLSFAVLLLAGSCNVVIGDLGLRPEAQKVLDDHKDVTGAKAVFVKTDVVKWDQLKRLFDVAEEHFGSIDIVCPGAGIFEPHWTNFWHPPGSDESRDPVTGDSEGTGRYALFDINLIHPIRTTQIAISRWINAADKASQNSPRRVVHISSIAAQLPSLAAPMYAASKAGLSSFIRSLAQLDQIGIRVNGVAPGVIRTPLWTEHPEKLRMIDESKDVWVEPEDVAKAMLRCCEDDTIVGGSIVEVLKESIRFVEVLNDPGPSSKAGATASNAAALRQQVFELLSEPGWGT</sequence>
<accession>A0A6H0XJ39</accession>
<keyword evidence="6" id="KW-1185">Reference proteome</keyword>
<dbReference type="PANTHER" id="PTHR44229:SF4">
    <property type="entry name" value="15-HYDROXYPROSTAGLANDIN DEHYDROGENASE [NAD(+)]"/>
    <property type="match status" value="1"/>
</dbReference>
<dbReference type="PROSITE" id="PS51257">
    <property type="entry name" value="PROKAR_LIPOPROTEIN"/>
    <property type="match status" value="1"/>
</dbReference>
<dbReference type="AlphaFoldDB" id="A0A6H0XJ39"/>
<dbReference type="FunFam" id="3.40.50.720:FF:000643">
    <property type="entry name" value="Short chain dehydrogenase/reductase family oxidoreductase, putative"/>
    <property type="match status" value="1"/>
</dbReference>
<dbReference type="GO" id="GO:0005737">
    <property type="term" value="C:cytoplasm"/>
    <property type="evidence" value="ECO:0007669"/>
    <property type="project" value="TreeGrafter"/>
</dbReference>
<comment type="similarity">
    <text evidence="1 4">Belongs to the short-chain dehydrogenases/reductases (SDR) family.</text>
</comment>